<feature type="domain" description="PPM-type phosphatase" evidence="1">
    <location>
        <begin position="12"/>
        <end position="128"/>
    </location>
</feature>
<evidence type="ECO:0000313" key="3">
    <source>
        <dbReference type="EMBL" id="CAD8043936.1"/>
    </source>
</evidence>
<reference evidence="3" key="1">
    <citation type="submission" date="2021-01" db="EMBL/GenBank/DDBJ databases">
        <authorList>
            <consortium name="Genoscope - CEA"/>
            <person name="William W."/>
        </authorList>
    </citation>
    <scope>NUCLEOTIDE SEQUENCE</scope>
</reference>
<comment type="caution">
    <text evidence="3">The sequence shown here is derived from an EMBL/GenBank/DDBJ whole genome shotgun (WGS) entry which is preliminary data.</text>
</comment>
<gene>
    <name evidence="2" type="ORF">PPRIM_AZ9-3.1.T0060016</name>
    <name evidence="3" type="ORF">PPRIM_AZ9-3.1.T0060018</name>
</gene>
<dbReference type="InterPro" id="IPR001932">
    <property type="entry name" value="PPM-type_phosphatase-like_dom"/>
</dbReference>
<dbReference type="Proteomes" id="UP000688137">
    <property type="component" value="Unassembled WGS sequence"/>
</dbReference>
<dbReference type="AlphaFoldDB" id="A0A8S1JU98"/>
<sequence length="142" mass="17266">MLHKNERRQIKIFMLFMEEQRMQMIRIYCKSRMDIVSIEIKQHNPFKKDYQLLQINKMILRQAFERKKKEQFKSRIDITYSKATTICLLIIELTGWGANIGNSRAIFCRQKVGFHFVELSKHQKPYLPKIEKEQYRMSLCIF</sequence>
<dbReference type="Pfam" id="PF00481">
    <property type="entry name" value="PP2C"/>
    <property type="match status" value="1"/>
</dbReference>
<name>A0A8S1JU98_PARPR</name>
<evidence type="ECO:0000259" key="1">
    <source>
        <dbReference type="Pfam" id="PF00481"/>
    </source>
</evidence>
<proteinExistence type="predicted"/>
<dbReference type="EMBL" id="CAJJDM010000003">
    <property type="protein sequence ID" value="CAD8043934.1"/>
    <property type="molecule type" value="Genomic_DNA"/>
</dbReference>
<evidence type="ECO:0000313" key="2">
    <source>
        <dbReference type="EMBL" id="CAD8043934.1"/>
    </source>
</evidence>
<dbReference type="EMBL" id="CAJJDM010000003">
    <property type="protein sequence ID" value="CAD8043936.1"/>
    <property type="molecule type" value="Genomic_DNA"/>
</dbReference>
<keyword evidence="4" id="KW-1185">Reference proteome</keyword>
<organism evidence="3 4">
    <name type="scientific">Paramecium primaurelia</name>
    <dbReference type="NCBI Taxonomy" id="5886"/>
    <lineage>
        <taxon>Eukaryota</taxon>
        <taxon>Sar</taxon>
        <taxon>Alveolata</taxon>
        <taxon>Ciliophora</taxon>
        <taxon>Intramacronucleata</taxon>
        <taxon>Oligohymenophorea</taxon>
        <taxon>Peniculida</taxon>
        <taxon>Parameciidae</taxon>
        <taxon>Paramecium</taxon>
    </lineage>
</organism>
<protein>
    <recommendedName>
        <fullName evidence="1">PPM-type phosphatase domain-containing protein</fullName>
    </recommendedName>
</protein>
<accession>A0A8S1JU98</accession>
<evidence type="ECO:0000313" key="4">
    <source>
        <dbReference type="Proteomes" id="UP000688137"/>
    </source>
</evidence>